<dbReference type="EMBL" id="CVQH01001336">
    <property type="protein sequence ID" value="CRK00415.1"/>
    <property type="molecule type" value="Genomic_DNA"/>
</dbReference>
<sequence length="192" mass="21332">MSSNVLTTFASATSTCTHPSLWSSPFLFVCTHFPLHCVVASRAFLDLLQILSVQGFTLRSIRVLCRIVLCRLVTVVKVTFVAQKPLSSVGFGNSALFPSLCTLFSHTRQPYTLLASVNWGNCLDPLPLPNPFLTHDFTLLPTVVVNTHPLPQSRYSRCRRNPLLWYAYPLAPIPNDKGCTLLRPLASIKLYG</sequence>
<dbReference type="AlphaFoldDB" id="A0A0G4KJC1"/>
<evidence type="ECO:0000313" key="1">
    <source>
        <dbReference type="EMBL" id="CRK00415.1"/>
    </source>
</evidence>
<organism evidence="1 2">
    <name type="scientific">Verticillium longisporum</name>
    <name type="common">Verticillium dahliae var. longisporum</name>
    <dbReference type="NCBI Taxonomy" id="100787"/>
    <lineage>
        <taxon>Eukaryota</taxon>
        <taxon>Fungi</taxon>
        <taxon>Dikarya</taxon>
        <taxon>Ascomycota</taxon>
        <taxon>Pezizomycotina</taxon>
        <taxon>Sordariomycetes</taxon>
        <taxon>Hypocreomycetidae</taxon>
        <taxon>Glomerellales</taxon>
        <taxon>Plectosphaerellaceae</taxon>
        <taxon>Verticillium</taxon>
    </lineage>
</organism>
<feature type="non-terminal residue" evidence="1">
    <location>
        <position position="192"/>
    </location>
</feature>
<evidence type="ECO:0000313" key="2">
    <source>
        <dbReference type="Proteomes" id="UP000044602"/>
    </source>
</evidence>
<proteinExistence type="predicted"/>
<reference evidence="1 2" key="1">
    <citation type="submission" date="2015-05" db="EMBL/GenBank/DDBJ databases">
        <authorList>
            <person name="Wang D.B."/>
            <person name="Wang M."/>
        </authorList>
    </citation>
    <scope>NUCLEOTIDE SEQUENCE [LARGE SCALE GENOMIC DNA]</scope>
    <source>
        <strain evidence="1">VL1</strain>
    </source>
</reference>
<accession>A0A0G4KJC1</accession>
<protein>
    <submittedName>
        <fullName evidence="1">Uncharacterized protein</fullName>
    </submittedName>
</protein>
<name>A0A0G4KJC1_VERLO</name>
<dbReference type="Proteomes" id="UP000044602">
    <property type="component" value="Unassembled WGS sequence"/>
</dbReference>
<gene>
    <name evidence="1" type="ORF">BN1708_009546</name>
</gene>
<keyword evidence="2" id="KW-1185">Reference proteome</keyword>